<name>A0A090VPE1_PSEVU</name>
<accession>A0A090VPE1</accession>
<dbReference type="Proteomes" id="UP000029462">
    <property type="component" value="Unassembled WGS sequence"/>
</dbReference>
<dbReference type="OrthoDB" id="9798763at2"/>
<keyword evidence="3" id="KW-1185">Reference proteome</keyword>
<dbReference type="SUPFAM" id="SSF56524">
    <property type="entry name" value="Oxidoreductase molybdopterin-binding domain"/>
    <property type="match status" value="1"/>
</dbReference>
<dbReference type="InterPro" id="IPR000572">
    <property type="entry name" value="OxRdtase_Mopterin-bd_dom"/>
</dbReference>
<feature type="domain" description="Oxidoreductase molybdopterin-binding" evidence="1">
    <location>
        <begin position="66"/>
        <end position="138"/>
    </location>
</feature>
<comment type="caution">
    <text evidence="2">The sequence shown here is derived from an EMBL/GenBank/DDBJ whole genome shotgun (WGS) entry which is preliminary data.</text>
</comment>
<dbReference type="RefSeq" id="WP_042388737.1">
    <property type="nucleotide sequence ID" value="NZ_BBMZ01000003.1"/>
</dbReference>
<dbReference type="AlphaFoldDB" id="A0A090VPE1"/>
<dbReference type="InterPro" id="IPR036374">
    <property type="entry name" value="OxRdtase_Mopterin-bd_sf"/>
</dbReference>
<dbReference type="Gene3D" id="3.90.420.10">
    <property type="entry name" value="Oxidoreductase, molybdopterin-binding domain"/>
    <property type="match status" value="1"/>
</dbReference>
<reference evidence="2 3" key="1">
    <citation type="submission" date="2014-09" db="EMBL/GenBank/DDBJ databases">
        <title>Whole genome shotgun sequence of Escherichia vulneris NBRC 102420.</title>
        <authorList>
            <person name="Yoshida Y."/>
            <person name="Hosoyama A."/>
            <person name="Tsuchikane K."/>
            <person name="Ohji S."/>
            <person name="Ichikawa N."/>
            <person name="Kimura A."/>
            <person name="Yamazoe A."/>
            <person name="Ezaki T."/>
            <person name="Fujita N."/>
        </authorList>
    </citation>
    <scope>NUCLEOTIDE SEQUENCE [LARGE SCALE GENOMIC DNA]</scope>
    <source>
        <strain evidence="2 3">NBRC 102420</strain>
    </source>
</reference>
<evidence type="ECO:0000259" key="1">
    <source>
        <dbReference type="Pfam" id="PF00174"/>
    </source>
</evidence>
<dbReference type="Pfam" id="PF00174">
    <property type="entry name" value="Oxidored_molyb"/>
    <property type="match status" value="1"/>
</dbReference>
<dbReference type="eggNOG" id="COG3915">
    <property type="taxonomic scope" value="Bacteria"/>
</dbReference>
<proteinExistence type="predicted"/>
<organism evidence="2 3">
    <name type="scientific">Pseudescherichia vulneris NBRC 102420</name>
    <dbReference type="NCBI Taxonomy" id="1115515"/>
    <lineage>
        <taxon>Bacteria</taxon>
        <taxon>Pseudomonadati</taxon>
        <taxon>Pseudomonadota</taxon>
        <taxon>Gammaproteobacteria</taxon>
        <taxon>Enterobacterales</taxon>
        <taxon>Enterobacteriaceae</taxon>
        <taxon>Pseudescherichia</taxon>
    </lineage>
</organism>
<evidence type="ECO:0000313" key="3">
    <source>
        <dbReference type="Proteomes" id="UP000029462"/>
    </source>
</evidence>
<sequence>MRLIVMLLSFVLCTPVWAGELSRPAGKILLTLSGNIENTNEGGKAVFDLASLEKLGMVSFQTTSPWYDGRTTFTGISLQKLMDYVGAKGTVVKVTALNDYTTEIPLSDFKKHNVILALKVNGEYMRIRDKGPLFVVYPYDSKPELNNQIYYSRSAWQVSRMNIE</sequence>
<dbReference type="EMBL" id="BBMZ01000003">
    <property type="protein sequence ID" value="GAL56967.1"/>
    <property type="molecule type" value="Genomic_DNA"/>
</dbReference>
<protein>
    <recommendedName>
        <fullName evidence="1">Oxidoreductase molybdopterin-binding domain-containing protein</fullName>
    </recommendedName>
</protein>
<evidence type="ECO:0000313" key="2">
    <source>
        <dbReference type="EMBL" id="GAL56967.1"/>
    </source>
</evidence>
<gene>
    <name evidence="2" type="ORF">EV102420_03_00310</name>
</gene>